<evidence type="ECO:0000256" key="3">
    <source>
        <dbReference type="ARBA" id="ARBA00023163"/>
    </source>
</evidence>
<sequence>MPMIYQRCRPTGCDPAVGQASKIATMNETPLQPVLATSDSRLAQHAYEQVLGLIMSRQIAPGTLLQERRLAEYLKMSRTPLRDALLMLEAEGLLVRQGSRGLQVKAMNIGDFIDNLSIRILLEPEATRAATPHVSKDVCAEVTARLETLVSRACQGEVPDRAEVREIDERLHSMILDAAANSQMTAIIRTLRRQTQIFDLRSLPERFESTCREHLAITAAIGGGQADEAASAMRRHLESVKQSIVTRLG</sequence>
<organism evidence="5 6">
    <name type="scientific">Methylobacterium terricola</name>
    <dbReference type="NCBI Taxonomy" id="2583531"/>
    <lineage>
        <taxon>Bacteria</taxon>
        <taxon>Pseudomonadati</taxon>
        <taxon>Pseudomonadota</taxon>
        <taxon>Alphaproteobacteria</taxon>
        <taxon>Hyphomicrobiales</taxon>
        <taxon>Methylobacteriaceae</taxon>
        <taxon>Methylobacterium</taxon>
    </lineage>
</organism>
<evidence type="ECO:0000256" key="2">
    <source>
        <dbReference type="ARBA" id="ARBA00023125"/>
    </source>
</evidence>
<keyword evidence="2" id="KW-0238">DNA-binding</keyword>
<dbReference type="SUPFAM" id="SSF48008">
    <property type="entry name" value="GntR ligand-binding domain-like"/>
    <property type="match status" value="1"/>
</dbReference>
<dbReference type="GO" id="GO:0003700">
    <property type="term" value="F:DNA-binding transcription factor activity"/>
    <property type="evidence" value="ECO:0007669"/>
    <property type="project" value="InterPro"/>
</dbReference>
<dbReference type="InterPro" id="IPR036388">
    <property type="entry name" value="WH-like_DNA-bd_sf"/>
</dbReference>
<comment type="caution">
    <text evidence="5">The sequence shown here is derived from an EMBL/GenBank/DDBJ whole genome shotgun (WGS) entry which is preliminary data.</text>
</comment>
<reference evidence="5 6" key="1">
    <citation type="submission" date="2019-06" db="EMBL/GenBank/DDBJ databases">
        <title>Genome of Methylobacterium sp. 17Sr1-39.</title>
        <authorList>
            <person name="Seo T."/>
        </authorList>
    </citation>
    <scope>NUCLEOTIDE SEQUENCE [LARGE SCALE GENOMIC DNA]</scope>
    <source>
        <strain evidence="5 6">17Sr1-39</strain>
    </source>
</reference>
<name>A0A5C4LMJ3_9HYPH</name>
<evidence type="ECO:0000313" key="6">
    <source>
        <dbReference type="Proteomes" id="UP000305267"/>
    </source>
</evidence>
<dbReference type="Pfam" id="PF00392">
    <property type="entry name" value="GntR"/>
    <property type="match status" value="1"/>
</dbReference>
<accession>A0A5C4LMJ3</accession>
<evidence type="ECO:0000313" key="5">
    <source>
        <dbReference type="EMBL" id="TNC14476.1"/>
    </source>
</evidence>
<dbReference type="PRINTS" id="PR00035">
    <property type="entry name" value="HTHGNTR"/>
</dbReference>
<dbReference type="GO" id="GO:0003677">
    <property type="term" value="F:DNA binding"/>
    <property type="evidence" value="ECO:0007669"/>
    <property type="project" value="UniProtKB-KW"/>
</dbReference>
<dbReference type="InterPro" id="IPR036390">
    <property type="entry name" value="WH_DNA-bd_sf"/>
</dbReference>
<keyword evidence="6" id="KW-1185">Reference proteome</keyword>
<keyword evidence="3" id="KW-0804">Transcription</keyword>
<dbReference type="SUPFAM" id="SSF46785">
    <property type="entry name" value="Winged helix' DNA-binding domain"/>
    <property type="match status" value="1"/>
</dbReference>
<keyword evidence="1" id="KW-0805">Transcription regulation</keyword>
<dbReference type="RefSeq" id="WP_139035556.1">
    <property type="nucleotide sequence ID" value="NZ_VDDA01000003.1"/>
</dbReference>
<dbReference type="InterPro" id="IPR000524">
    <property type="entry name" value="Tscrpt_reg_HTH_GntR"/>
</dbReference>
<dbReference type="Pfam" id="PF07729">
    <property type="entry name" value="FCD"/>
    <property type="match status" value="1"/>
</dbReference>
<dbReference type="EMBL" id="VDDA01000003">
    <property type="protein sequence ID" value="TNC14476.1"/>
    <property type="molecule type" value="Genomic_DNA"/>
</dbReference>
<dbReference type="Gene3D" id="1.20.120.530">
    <property type="entry name" value="GntR ligand-binding domain-like"/>
    <property type="match status" value="1"/>
</dbReference>
<dbReference type="PANTHER" id="PTHR43537">
    <property type="entry name" value="TRANSCRIPTIONAL REGULATOR, GNTR FAMILY"/>
    <property type="match status" value="1"/>
</dbReference>
<dbReference type="SMART" id="SM00895">
    <property type="entry name" value="FCD"/>
    <property type="match status" value="1"/>
</dbReference>
<protein>
    <submittedName>
        <fullName evidence="5">GntR family transcriptional regulator</fullName>
    </submittedName>
</protein>
<dbReference type="PROSITE" id="PS50949">
    <property type="entry name" value="HTH_GNTR"/>
    <property type="match status" value="1"/>
</dbReference>
<feature type="domain" description="HTH gntR-type" evidence="4">
    <location>
        <begin position="40"/>
        <end position="107"/>
    </location>
</feature>
<dbReference type="OrthoDB" id="5504063at2"/>
<dbReference type="InterPro" id="IPR008920">
    <property type="entry name" value="TF_FadR/GntR_C"/>
</dbReference>
<dbReference type="AlphaFoldDB" id="A0A5C4LMJ3"/>
<evidence type="ECO:0000259" key="4">
    <source>
        <dbReference type="PROSITE" id="PS50949"/>
    </source>
</evidence>
<proteinExistence type="predicted"/>
<dbReference type="PANTHER" id="PTHR43537:SF24">
    <property type="entry name" value="GLUCONATE OPERON TRANSCRIPTIONAL REPRESSOR"/>
    <property type="match status" value="1"/>
</dbReference>
<dbReference type="SMART" id="SM00345">
    <property type="entry name" value="HTH_GNTR"/>
    <property type="match status" value="1"/>
</dbReference>
<dbReference type="Gene3D" id="1.10.10.10">
    <property type="entry name" value="Winged helix-like DNA-binding domain superfamily/Winged helix DNA-binding domain"/>
    <property type="match status" value="1"/>
</dbReference>
<dbReference type="InterPro" id="IPR011711">
    <property type="entry name" value="GntR_C"/>
</dbReference>
<dbReference type="Proteomes" id="UP000305267">
    <property type="component" value="Unassembled WGS sequence"/>
</dbReference>
<gene>
    <name evidence="5" type="ORF">FF100_10015</name>
</gene>
<evidence type="ECO:0000256" key="1">
    <source>
        <dbReference type="ARBA" id="ARBA00023015"/>
    </source>
</evidence>